<dbReference type="Proteomes" id="UP000604117">
    <property type="component" value="Unassembled WGS sequence"/>
</dbReference>
<sequence>MIPTDLQWQPAPDAAAAAVAYVARLFSGPADDVEEVDYEFYDQVTLIDAGENATRIRCSRCDGESDVGWLYDLAAENDEGFDRPDIAMPCCGAVVMLDTLRYDWPMGFARFEVSAMNPRRDKYELDATELADVAAILGHPVTQILAHY</sequence>
<dbReference type="EMBL" id="BONE01000118">
    <property type="protein sequence ID" value="GIF78094.1"/>
    <property type="molecule type" value="Genomic_DNA"/>
</dbReference>
<comment type="caution">
    <text evidence="1">The sequence shown here is derived from an EMBL/GenBank/DDBJ whole genome shotgun (WGS) entry which is preliminary data.</text>
</comment>
<reference evidence="1 2" key="1">
    <citation type="submission" date="2021-01" db="EMBL/GenBank/DDBJ databases">
        <title>Whole genome shotgun sequence of Asanoa siamensis NBRC 107932.</title>
        <authorList>
            <person name="Komaki H."/>
            <person name="Tamura T."/>
        </authorList>
    </citation>
    <scope>NUCLEOTIDE SEQUENCE [LARGE SCALE GENOMIC DNA]</scope>
    <source>
        <strain evidence="1 2">NBRC 107932</strain>
    </source>
</reference>
<gene>
    <name evidence="1" type="ORF">Asi02nite_76120</name>
</gene>
<proteinExistence type="predicted"/>
<evidence type="ECO:0000313" key="1">
    <source>
        <dbReference type="EMBL" id="GIF78094.1"/>
    </source>
</evidence>
<evidence type="ECO:0000313" key="2">
    <source>
        <dbReference type="Proteomes" id="UP000604117"/>
    </source>
</evidence>
<name>A0ABQ4D3I1_9ACTN</name>
<accession>A0ABQ4D3I1</accession>
<protein>
    <submittedName>
        <fullName evidence="1">Uncharacterized protein</fullName>
    </submittedName>
</protein>
<organism evidence="1 2">
    <name type="scientific">Asanoa siamensis</name>
    <dbReference type="NCBI Taxonomy" id="926357"/>
    <lineage>
        <taxon>Bacteria</taxon>
        <taxon>Bacillati</taxon>
        <taxon>Actinomycetota</taxon>
        <taxon>Actinomycetes</taxon>
        <taxon>Micromonosporales</taxon>
        <taxon>Micromonosporaceae</taxon>
        <taxon>Asanoa</taxon>
    </lineage>
</organism>
<keyword evidence="2" id="KW-1185">Reference proteome</keyword>